<dbReference type="Pfam" id="PF00106">
    <property type="entry name" value="adh_short"/>
    <property type="match status" value="1"/>
</dbReference>
<dbReference type="AlphaFoldDB" id="A0A835WS05"/>
<name>A0A835WS05_9CHLO</name>
<evidence type="ECO:0000313" key="3">
    <source>
        <dbReference type="EMBL" id="KAG2452862.1"/>
    </source>
</evidence>
<dbReference type="SUPFAM" id="SSF51735">
    <property type="entry name" value="NAD(P)-binding Rossmann-fold domains"/>
    <property type="match status" value="1"/>
</dbReference>
<dbReference type="Proteomes" id="UP000613740">
    <property type="component" value="Unassembled WGS sequence"/>
</dbReference>
<dbReference type="OrthoDB" id="191139at2759"/>
<sequence>MNSTKPRKLGKRTTADEVLKGVDAKGKVAVVTGGNAGIGFETCRSLARAGCLVFMCARSEQRGREAINAIKKEPGGQDADVRLVLMDLADLGSVRRGAEVLLQQLATTGAAAGAAPVLHMLILNAGVVASPMPHTAQGLEAQTGINHIAHFYLTQLLLPALTGHGGPARVVAVASKAHAAFGDNVLDADDLNWEKRTAAGKYGMWPAYAQSKLCNVLFALELADRRAQAGAGVAHGLEGPRVWTGRLKDTQVRVFSLHPGVIFTALESNLPVLLRAAMRVLLWPMSKSVKQGAATSVYAATAPELEPPHLSGSYLEDCGPGKASAPGRDKDLARRVWVASEQLLAKALEGGAGDKATAAATAAGVGAGSGAGGPVASVARR</sequence>
<dbReference type="InterPro" id="IPR002347">
    <property type="entry name" value="SDR_fam"/>
</dbReference>
<reference evidence="3" key="1">
    <citation type="journal article" date="2020" name="bioRxiv">
        <title>Comparative genomics of Chlamydomonas.</title>
        <authorList>
            <person name="Craig R.J."/>
            <person name="Hasan A.R."/>
            <person name="Ness R.W."/>
            <person name="Keightley P.D."/>
        </authorList>
    </citation>
    <scope>NUCLEOTIDE SEQUENCE</scope>
    <source>
        <strain evidence="3">CCAP 11/173</strain>
    </source>
</reference>
<gene>
    <name evidence="3" type="ORF">HYH02_002206</name>
</gene>
<evidence type="ECO:0000256" key="2">
    <source>
        <dbReference type="ARBA" id="ARBA00023002"/>
    </source>
</evidence>
<keyword evidence="4" id="KW-1185">Reference proteome</keyword>
<keyword evidence="2" id="KW-0560">Oxidoreductase</keyword>
<dbReference type="PRINTS" id="PR00081">
    <property type="entry name" value="GDHRDH"/>
</dbReference>
<organism evidence="3 4">
    <name type="scientific">Chlamydomonas schloesseri</name>
    <dbReference type="NCBI Taxonomy" id="2026947"/>
    <lineage>
        <taxon>Eukaryota</taxon>
        <taxon>Viridiplantae</taxon>
        <taxon>Chlorophyta</taxon>
        <taxon>core chlorophytes</taxon>
        <taxon>Chlorophyceae</taxon>
        <taxon>CS clade</taxon>
        <taxon>Chlamydomonadales</taxon>
        <taxon>Chlamydomonadaceae</taxon>
        <taxon>Chlamydomonas</taxon>
    </lineage>
</organism>
<dbReference type="PANTHER" id="PTHR24320">
    <property type="entry name" value="RETINOL DEHYDROGENASE"/>
    <property type="match status" value="1"/>
</dbReference>
<proteinExistence type="inferred from homology"/>
<dbReference type="EMBL" id="JAEHOD010000004">
    <property type="protein sequence ID" value="KAG2452862.1"/>
    <property type="molecule type" value="Genomic_DNA"/>
</dbReference>
<dbReference type="GO" id="GO:0016491">
    <property type="term" value="F:oxidoreductase activity"/>
    <property type="evidence" value="ECO:0007669"/>
    <property type="project" value="UniProtKB-KW"/>
</dbReference>
<comment type="similarity">
    <text evidence="1">Belongs to the short-chain dehydrogenases/reductases (SDR) family.</text>
</comment>
<dbReference type="Gene3D" id="3.40.50.720">
    <property type="entry name" value="NAD(P)-binding Rossmann-like Domain"/>
    <property type="match status" value="1"/>
</dbReference>
<evidence type="ECO:0000313" key="4">
    <source>
        <dbReference type="Proteomes" id="UP000613740"/>
    </source>
</evidence>
<protein>
    <submittedName>
        <fullName evidence="3">Uncharacterized protein</fullName>
    </submittedName>
</protein>
<evidence type="ECO:0000256" key="1">
    <source>
        <dbReference type="ARBA" id="ARBA00006484"/>
    </source>
</evidence>
<dbReference type="InterPro" id="IPR036291">
    <property type="entry name" value="NAD(P)-bd_dom_sf"/>
</dbReference>
<dbReference type="PANTHER" id="PTHR24320:SF148">
    <property type="entry name" value="NAD(P)-BINDING ROSSMANN-FOLD SUPERFAMILY PROTEIN"/>
    <property type="match status" value="1"/>
</dbReference>
<accession>A0A835WS05</accession>
<comment type="caution">
    <text evidence="3">The sequence shown here is derived from an EMBL/GenBank/DDBJ whole genome shotgun (WGS) entry which is preliminary data.</text>
</comment>